<name>A0AAW6UTI5_9GAMM</name>
<dbReference type="InterPro" id="IPR036388">
    <property type="entry name" value="WH-like_DNA-bd_sf"/>
</dbReference>
<reference evidence="2" key="1">
    <citation type="submission" date="2023-04" db="EMBL/GenBank/DDBJ databases">
        <title>The environmental microbiomes in feedlot watering bowls are a reservoir of florfenicol resistance for bovine respiratory disease pathogens.</title>
        <authorList>
            <person name="Kos D.W."/>
            <person name="Ruzzini A.C."/>
            <person name="Schreiner B."/>
            <person name="Jelinski M.D."/>
        </authorList>
    </citation>
    <scope>NUCLEOTIDE SEQUENCE</scope>
    <source>
        <strain evidence="2">WB3</strain>
    </source>
</reference>
<evidence type="ECO:0000313" key="3">
    <source>
        <dbReference type="Proteomes" id="UP001241935"/>
    </source>
</evidence>
<dbReference type="InterPro" id="IPR006199">
    <property type="entry name" value="LexA_DNA-bd_dom"/>
</dbReference>
<comment type="caution">
    <text evidence="2">The sequence shown here is derived from an EMBL/GenBank/DDBJ whole genome shotgun (WGS) entry which is preliminary data.</text>
</comment>
<sequence length="94" mass="11039">MIGQLPILTDRQLSLLTYLYKYLNENRYMPTRREIAQYLDLNSDNSTPYVNALIKKGYLQKTGERARRNIVLTEAAYEKLSLEHLDELNSEITK</sequence>
<feature type="domain" description="LexA repressor DNA-binding" evidence="1">
    <location>
        <begin position="8"/>
        <end position="67"/>
    </location>
</feature>
<dbReference type="EMBL" id="JASKNE010000004">
    <property type="protein sequence ID" value="MDK1685042.1"/>
    <property type="molecule type" value="Genomic_DNA"/>
</dbReference>
<protein>
    <recommendedName>
        <fullName evidence="1">LexA repressor DNA-binding domain-containing protein</fullName>
    </recommendedName>
</protein>
<dbReference type="AlphaFoldDB" id="A0AAW6UTI5"/>
<dbReference type="SUPFAM" id="SSF46785">
    <property type="entry name" value="Winged helix' DNA-binding domain"/>
    <property type="match status" value="1"/>
</dbReference>
<dbReference type="Pfam" id="PF01726">
    <property type="entry name" value="LexA_DNA_bind"/>
    <property type="match status" value="1"/>
</dbReference>
<dbReference type="Proteomes" id="UP001241935">
    <property type="component" value="Unassembled WGS sequence"/>
</dbReference>
<organism evidence="2 3">
    <name type="scientific">Acinetobacter terrestris</name>
    <dbReference type="NCBI Taxonomy" id="2529843"/>
    <lineage>
        <taxon>Bacteria</taxon>
        <taxon>Pseudomonadati</taxon>
        <taxon>Pseudomonadota</taxon>
        <taxon>Gammaproteobacteria</taxon>
        <taxon>Moraxellales</taxon>
        <taxon>Moraxellaceae</taxon>
        <taxon>Acinetobacter</taxon>
        <taxon>Acinetobacter Taxon 24</taxon>
    </lineage>
</organism>
<dbReference type="GO" id="GO:0006508">
    <property type="term" value="P:proteolysis"/>
    <property type="evidence" value="ECO:0007669"/>
    <property type="project" value="InterPro"/>
</dbReference>
<evidence type="ECO:0000259" key="1">
    <source>
        <dbReference type="Pfam" id="PF01726"/>
    </source>
</evidence>
<accession>A0AAW6UTI5</accession>
<dbReference type="RefSeq" id="WP_284067816.1">
    <property type="nucleotide sequence ID" value="NZ_JASKNE010000004.1"/>
</dbReference>
<dbReference type="Gene3D" id="1.10.10.10">
    <property type="entry name" value="Winged helix-like DNA-binding domain superfamily/Winged helix DNA-binding domain"/>
    <property type="match status" value="1"/>
</dbReference>
<evidence type="ECO:0000313" key="2">
    <source>
        <dbReference type="EMBL" id="MDK1685042.1"/>
    </source>
</evidence>
<gene>
    <name evidence="2" type="ORF">QOR41_14725</name>
</gene>
<dbReference type="InterPro" id="IPR036390">
    <property type="entry name" value="WH_DNA-bd_sf"/>
</dbReference>
<dbReference type="GO" id="GO:0004252">
    <property type="term" value="F:serine-type endopeptidase activity"/>
    <property type="evidence" value="ECO:0007669"/>
    <property type="project" value="InterPro"/>
</dbReference>
<proteinExistence type="predicted"/>